<proteinExistence type="predicted"/>
<keyword evidence="1" id="KW-0812">Transmembrane</keyword>
<reference evidence="3" key="1">
    <citation type="journal article" date="2019" name="Int. J. Syst. Evol. Microbiol.">
        <title>The Global Catalogue of Microorganisms (GCM) 10K type strain sequencing project: providing services to taxonomists for standard genome sequencing and annotation.</title>
        <authorList>
            <consortium name="The Broad Institute Genomics Platform"/>
            <consortium name="The Broad Institute Genome Sequencing Center for Infectious Disease"/>
            <person name="Wu L."/>
            <person name="Ma J."/>
        </authorList>
    </citation>
    <scope>NUCLEOTIDE SEQUENCE [LARGE SCALE GENOMIC DNA]</scope>
    <source>
        <strain evidence="3">CCUG 60214</strain>
    </source>
</reference>
<evidence type="ECO:0000256" key="1">
    <source>
        <dbReference type="SAM" id="Phobius"/>
    </source>
</evidence>
<dbReference type="RefSeq" id="WP_380726287.1">
    <property type="nucleotide sequence ID" value="NZ_JBHTLK010000152.1"/>
</dbReference>
<accession>A0ABW3QZR6</accession>
<comment type="caution">
    <text evidence="2">The sequence shown here is derived from an EMBL/GenBank/DDBJ whole genome shotgun (WGS) entry which is preliminary data.</text>
</comment>
<sequence>MKGLLAVVLVLMGGTFFLLVDHPGSLHGSLIAVAAGLLLLAEIGFGYGPAGVGWLTCAVLGFWKGQDVATWAGQHRLAVVVVIFVLLVALGSRAAWAAQRAEWERAVRDRHG</sequence>
<dbReference type="EMBL" id="JBHTLK010000152">
    <property type="protein sequence ID" value="MFD1150311.1"/>
    <property type="molecule type" value="Genomic_DNA"/>
</dbReference>
<feature type="transmembrane region" description="Helical" evidence="1">
    <location>
        <begin position="75"/>
        <end position="96"/>
    </location>
</feature>
<gene>
    <name evidence="2" type="ORF">ACFQ3T_24525</name>
</gene>
<feature type="transmembrane region" description="Helical" evidence="1">
    <location>
        <begin position="44"/>
        <end position="63"/>
    </location>
</feature>
<protein>
    <submittedName>
        <fullName evidence="2">Uncharacterized protein</fullName>
    </submittedName>
</protein>
<name>A0ABW3QZR6_9PSEU</name>
<keyword evidence="3" id="KW-1185">Reference proteome</keyword>
<dbReference type="Proteomes" id="UP001597168">
    <property type="component" value="Unassembled WGS sequence"/>
</dbReference>
<keyword evidence="1" id="KW-0472">Membrane</keyword>
<evidence type="ECO:0000313" key="2">
    <source>
        <dbReference type="EMBL" id="MFD1150311.1"/>
    </source>
</evidence>
<keyword evidence="1" id="KW-1133">Transmembrane helix</keyword>
<evidence type="ECO:0000313" key="3">
    <source>
        <dbReference type="Proteomes" id="UP001597168"/>
    </source>
</evidence>
<organism evidence="2 3">
    <name type="scientific">Saccharothrix hoggarensis</name>
    <dbReference type="NCBI Taxonomy" id="913853"/>
    <lineage>
        <taxon>Bacteria</taxon>
        <taxon>Bacillati</taxon>
        <taxon>Actinomycetota</taxon>
        <taxon>Actinomycetes</taxon>
        <taxon>Pseudonocardiales</taxon>
        <taxon>Pseudonocardiaceae</taxon>
        <taxon>Saccharothrix</taxon>
    </lineage>
</organism>